<protein>
    <submittedName>
        <fullName evidence="1">Uncharacterized protein</fullName>
    </submittedName>
</protein>
<gene>
    <name evidence="1" type="ORF">CCAE0312_LOCUS9630</name>
</gene>
<organism evidence="1">
    <name type="scientific">Compsopogon caeruleus</name>
    <dbReference type="NCBI Taxonomy" id="31354"/>
    <lineage>
        <taxon>Eukaryota</taxon>
        <taxon>Rhodophyta</taxon>
        <taxon>Compsopogonophyceae</taxon>
        <taxon>Compsopogonales</taxon>
        <taxon>Compsopogonaceae</taxon>
        <taxon>Compsopogon</taxon>
    </lineage>
</organism>
<name>A0A7S1TIZ7_9RHOD</name>
<accession>A0A7S1TIZ7</accession>
<sequence>MDGPYYAWREFPITRSDHGGLLRWHGSSTANAGPLCSINEAVVVREREEENIFYLLVSRIGSHVSIYCLSYALLRILWKEGLEKMNLVFKFAPGSDGAKGMAPLSSLRTLSKFAMPMLNVVMIHENSRGVEIMAKMLQRFSGAETLMFATQEEFDQWRADGNVVNDGREPGSRSEICTLLCESMVSIGLDPTEDLMEMCVD</sequence>
<evidence type="ECO:0000313" key="1">
    <source>
        <dbReference type="EMBL" id="CAD9237531.1"/>
    </source>
</evidence>
<proteinExistence type="predicted"/>
<reference evidence="1" key="1">
    <citation type="submission" date="2021-01" db="EMBL/GenBank/DDBJ databases">
        <authorList>
            <person name="Corre E."/>
            <person name="Pelletier E."/>
            <person name="Niang G."/>
            <person name="Scheremetjew M."/>
            <person name="Finn R."/>
            <person name="Kale V."/>
            <person name="Holt S."/>
            <person name="Cochrane G."/>
            <person name="Meng A."/>
            <person name="Brown T."/>
            <person name="Cohen L."/>
        </authorList>
    </citation>
    <scope>NUCLEOTIDE SEQUENCE</scope>
    <source>
        <strain evidence="1">SAG 36.94</strain>
    </source>
</reference>
<dbReference type="AlphaFoldDB" id="A0A7S1TIZ7"/>
<dbReference type="EMBL" id="HBGH01017384">
    <property type="protein sequence ID" value="CAD9237531.1"/>
    <property type="molecule type" value="Transcribed_RNA"/>
</dbReference>